<dbReference type="PANTHER" id="PTHR37610">
    <property type="entry name" value="CCHC-TYPE DOMAIN-CONTAINING PROTEIN"/>
    <property type="match status" value="1"/>
</dbReference>
<gene>
    <name evidence="2" type="ORF">CRG98_007024</name>
</gene>
<dbReference type="EMBL" id="PGOL01000319">
    <property type="protein sequence ID" value="PKI72647.1"/>
    <property type="molecule type" value="Genomic_DNA"/>
</dbReference>
<evidence type="ECO:0000259" key="1">
    <source>
        <dbReference type="Pfam" id="PF14244"/>
    </source>
</evidence>
<dbReference type="Proteomes" id="UP000233551">
    <property type="component" value="Unassembled WGS sequence"/>
</dbReference>
<organism evidence="2 3">
    <name type="scientific">Punica granatum</name>
    <name type="common">Pomegranate</name>
    <dbReference type="NCBI Taxonomy" id="22663"/>
    <lineage>
        <taxon>Eukaryota</taxon>
        <taxon>Viridiplantae</taxon>
        <taxon>Streptophyta</taxon>
        <taxon>Embryophyta</taxon>
        <taxon>Tracheophyta</taxon>
        <taxon>Spermatophyta</taxon>
        <taxon>Magnoliopsida</taxon>
        <taxon>eudicotyledons</taxon>
        <taxon>Gunneridae</taxon>
        <taxon>Pentapetalae</taxon>
        <taxon>rosids</taxon>
        <taxon>malvids</taxon>
        <taxon>Myrtales</taxon>
        <taxon>Lythraceae</taxon>
        <taxon>Punica</taxon>
    </lineage>
</organism>
<proteinExistence type="predicted"/>
<sequence>MEKGKETSGKGSIEAVGVNQTSVFAVNSSDYTGVNLIKYKLNGSNYLTWSRAMMTALTANNKVGMANGSVPRPPEGDPNLARWDMCNAAHYLSYSSVSNRYLAYVSALDSKVEPTSYRDAAANPRWKQAMVEEIKALESNGTWTIESLPLEKRLIDCK</sequence>
<keyword evidence="3" id="KW-1185">Reference proteome</keyword>
<dbReference type="PANTHER" id="PTHR37610:SF97">
    <property type="entry name" value="RETROTRANSPOSON GAG DOMAIN-CONTAINING PROTEIN"/>
    <property type="match status" value="1"/>
</dbReference>
<evidence type="ECO:0000313" key="2">
    <source>
        <dbReference type="EMBL" id="PKI72647.1"/>
    </source>
</evidence>
<comment type="caution">
    <text evidence="2">The sequence shown here is derived from an EMBL/GenBank/DDBJ whole genome shotgun (WGS) entry which is preliminary data.</text>
</comment>
<dbReference type="InterPro" id="IPR029472">
    <property type="entry name" value="Copia-like_N"/>
</dbReference>
<feature type="domain" description="Retrotransposon Copia-like N-terminal" evidence="1">
    <location>
        <begin position="28"/>
        <end position="74"/>
    </location>
</feature>
<reference evidence="2 3" key="1">
    <citation type="submission" date="2017-11" db="EMBL/GenBank/DDBJ databases">
        <title>De-novo sequencing of pomegranate (Punica granatum L.) genome.</title>
        <authorList>
            <person name="Akparov Z."/>
            <person name="Amiraslanov A."/>
            <person name="Hajiyeva S."/>
            <person name="Abbasov M."/>
            <person name="Kaur K."/>
            <person name="Hamwieh A."/>
            <person name="Solovyev V."/>
            <person name="Salamov A."/>
            <person name="Braich B."/>
            <person name="Kosarev P."/>
            <person name="Mahmoud A."/>
            <person name="Hajiyev E."/>
            <person name="Babayeva S."/>
            <person name="Izzatullayeva V."/>
            <person name="Mammadov A."/>
            <person name="Mammadov A."/>
            <person name="Sharifova S."/>
            <person name="Ojaghi J."/>
            <person name="Eynullazada K."/>
            <person name="Bayramov B."/>
            <person name="Abdulazimova A."/>
            <person name="Shahmuradov I."/>
        </authorList>
    </citation>
    <scope>NUCLEOTIDE SEQUENCE [LARGE SCALE GENOMIC DNA]</scope>
    <source>
        <strain evidence="3">cv. AG2017</strain>
        <tissue evidence="2">Leaf</tissue>
    </source>
</reference>
<evidence type="ECO:0000313" key="3">
    <source>
        <dbReference type="Proteomes" id="UP000233551"/>
    </source>
</evidence>
<protein>
    <recommendedName>
        <fullName evidence="1">Retrotransposon Copia-like N-terminal domain-containing protein</fullName>
    </recommendedName>
</protein>
<dbReference type="AlphaFoldDB" id="A0A2I0KW00"/>
<name>A0A2I0KW00_PUNGR</name>
<accession>A0A2I0KW00</accession>
<dbReference type="Pfam" id="PF14244">
    <property type="entry name" value="Retrotran_gag_3"/>
    <property type="match status" value="1"/>
</dbReference>